<organism evidence="3 4">
    <name type="scientific">Panthera leo</name>
    <name type="common">Lion</name>
    <dbReference type="NCBI Taxonomy" id="9689"/>
    <lineage>
        <taxon>Eukaryota</taxon>
        <taxon>Metazoa</taxon>
        <taxon>Chordata</taxon>
        <taxon>Craniata</taxon>
        <taxon>Vertebrata</taxon>
        <taxon>Euteleostomi</taxon>
        <taxon>Mammalia</taxon>
        <taxon>Eutheria</taxon>
        <taxon>Laurasiatheria</taxon>
        <taxon>Carnivora</taxon>
        <taxon>Feliformia</taxon>
        <taxon>Felidae</taxon>
        <taxon>Pantherinae</taxon>
        <taxon>Panthera</taxon>
    </lineage>
</organism>
<feature type="region of interest" description="Disordered" evidence="2">
    <location>
        <begin position="181"/>
        <end position="220"/>
    </location>
</feature>
<dbReference type="Gene3D" id="3.40.50.1820">
    <property type="entry name" value="alpha/beta hydrolase"/>
    <property type="match status" value="1"/>
</dbReference>
<dbReference type="Ensembl" id="ENSPLOT00000017943.1">
    <property type="protein sequence ID" value="ENSPLOP00000016210.1"/>
    <property type="gene ID" value="ENSPLOG00000011853.1"/>
</dbReference>
<evidence type="ECO:0000256" key="1">
    <source>
        <dbReference type="ARBA" id="ARBA00005598"/>
    </source>
</evidence>
<dbReference type="AlphaFoldDB" id="A0A8C8XEK4"/>
<reference evidence="3" key="1">
    <citation type="journal article" date="2019" name="bioRxiv">
        <title>Long live the king: chromosome-level assembly of the lion (Panthera leo) using linked-read, Hi-C, and long read data.</title>
        <authorList>
            <person name="Armstrong E.E."/>
            <person name="Taylor R.W."/>
            <person name="Miller D.E."/>
            <person name="Kaelin C."/>
            <person name="Barsh G."/>
            <person name="Hadly E.A."/>
            <person name="Petrov D."/>
        </authorList>
    </citation>
    <scope>NUCLEOTIDE SEQUENCE [LARGE SCALE GENOMIC DNA]</scope>
</reference>
<reference evidence="3" key="2">
    <citation type="submission" date="2025-08" db="UniProtKB">
        <authorList>
            <consortium name="Ensembl"/>
        </authorList>
    </citation>
    <scope>IDENTIFICATION</scope>
</reference>
<dbReference type="OMA" id="INLDPCA"/>
<evidence type="ECO:0000313" key="4">
    <source>
        <dbReference type="Proteomes" id="UP000694399"/>
    </source>
</evidence>
<protein>
    <recommendedName>
        <fullName evidence="5">Protein NDRG3</fullName>
    </recommendedName>
</protein>
<evidence type="ECO:0000313" key="3">
    <source>
        <dbReference type="Ensembl" id="ENSPLOP00000016210.1"/>
    </source>
</evidence>
<evidence type="ECO:0000256" key="2">
    <source>
        <dbReference type="SAM" id="MobiDB-lite"/>
    </source>
</evidence>
<dbReference type="Pfam" id="PF03096">
    <property type="entry name" value="Ndr"/>
    <property type="match status" value="1"/>
</dbReference>
<sequence>MDELKDVQLKEIKPLPNDKTKTTHGMVYTSIRGLPKGNRPVFLIYHDLGLNQKSCFNALFNFKDIQEISTLPSVMWMPPGQQEGAPSFPTGYQYSTVDELAKMPSPVLLHLSLKSVIEIGVGVGGYIHSGFAFNHPEFREGLVLINLDPCAEGWIDWAASKVSPKWLRHFPDEDERNRRAWRGGGGRLLSSRGKDRHRRRGRMEAAAQGGKESSNRWTFL</sequence>
<keyword evidence="4" id="KW-1185">Reference proteome</keyword>
<feature type="compositionally biased region" description="Polar residues" evidence="2">
    <location>
        <begin position="211"/>
        <end position="220"/>
    </location>
</feature>
<proteinExistence type="inferred from homology"/>
<dbReference type="SUPFAM" id="SSF53474">
    <property type="entry name" value="alpha/beta-Hydrolases"/>
    <property type="match status" value="1"/>
</dbReference>
<reference evidence="3" key="3">
    <citation type="submission" date="2025-09" db="UniProtKB">
        <authorList>
            <consortium name="Ensembl"/>
        </authorList>
    </citation>
    <scope>IDENTIFICATION</scope>
</reference>
<dbReference type="Proteomes" id="UP000694399">
    <property type="component" value="Chromosome E1"/>
</dbReference>
<evidence type="ECO:0008006" key="5">
    <source>
        <dbReference type="Google" id="ProtNLM"/>
    </source>
</evidence>
<dbReference type="PANTHER" id="PTHR11034">
    <property type="entry name" value="N-MYC DOWNSTREAM REGULATED"/>
    <property type="match status" value="1"/>
</dbReference>
<dbReference type="InterPro" id="IPR029058">
    <property type="entry name" value="AB_hydrolase_fold"/>
</dbReference>
<dbReference type="InterPro" id="IPR004142">
    <property type="entry name" value="NDRG"/>
</dbReference>
<comment type="similarity">
    <text evidence="1">Belongs to the NDRG family.</text>
</comment>
<name>A0A8C8XEK4_PANLE</name>
<dbReference type="GeneTree" id="ENSGT00950000182872"/>
<accession>A0A8C8XEK4</accession>